<evidence type="ECO:0000313" key="1">
    <source>
        <dbReference type="EMBL" id="KAG9217694.1"/>
    </source>
</evidence>
<dbReference type="EMBL" id="WQMT02000011">
    <property type="protein sequence ID" value="KAG9217694.1"/>
    <property type="molecule type" value="Genomic_DNA"/>
</dbReference>
<proteinExistence type="predicted"/>
<reference evidence="1 2" key="1">
    <citation type="journal article" date="2021" name="Appl. Environ. Microbiol.">
        <title>Genetic linkage and physical mapping for an oyster mushroom Pleurotus cornucopiae and QTL analysis for the trait cap color.</title>
        <authorList>
            <person name="Zhang Y."/>
            <person name="Gao W."/>
            <person name="Sonnenberg A."/>
            <person name="Chen Q."/>
            <person name="Zhang J."/>
            <person name="Huang C."/>
        </authorList>
    </citation>
    <scope>NUCLEOTIDE SEQUENCE [LARGE SCALE GENOMIC DNA]</scope>
    <source>
        <strain evidence="1">CCMSSC00406</strain>
    </source>
</reference>
<keyword evidence="2" id="KW-1185">Reference proteome</keyword>
<name>A0ACB7IHN4_PLECO</name>
<gene>
    <name evidence="1" type="ORF">CCMSSC00406_0003617</name>
</gene>
<accession>A0ACB7IHN4</accession>
<sequence length="107" mass="12310">MDKYNGDQYSKPISGGNNGGRNNHTRTFYAAKEDMASTLEMYEAMIDHVEDGVAWRALGELETMTDKLQKARRANEYLQRKIAEKFGFPYKSVASQNTDKRRPDVRK</sequence>
<dbReference type="Proteomes" id="UP000824881">
    <property type="component" value="Unassembled WGS sequence"/>
</dbReference>
<organism evidence="1 2">
    <name type="scientific">Pleurotus cornucopiae</name>
    <name type="common">Cornucopia mushroom</name>
    <dbReference type="NCBI Taxonomy" id="5321"/>
    <lineage>
        <taxon>Eukaryota</taxon>
        <taxon>Fungi</taxon>
        <taxon>Dikarya</taxon>
        <taxon>Basidiomycota</taxon>
        <taxon>Agaricomycotina</taxon>
        <taxon>Agaricomycetes</taxon>
        <taxon>Agaricomycetidae</taxon>
        <taxon>Agaricales</taxon>
        <taxon>Pleurotineae</taxon>
        <taxon>Pleurotaceae</taxon>
        <taxon>Pleurotus</taxon>
    </lineage>
</organism>
<protein>
    <submittedName>
        <fullName evidence="1">Uncharacterized protein</fullName>
    </submittedName>
</protein>
<comment type="caution">
    <text evidence="1">The sequence shown here is derived from an EMBL/GenBank/DDBJ whole genome shotgun (WGS) entry which is preliminary data.</text>
</comment>
<evidence type="ECO:0000313" key="2">
    <source>
        <dbReference type="Proteomes" id="UP000824881"/>
    </source>
</evidence>